<keyword evidence="1" id="KW-0175">Coiled coil</keyword>
<feature type="region of interest" description="Disordered" evidence="2">
    <location>
        <begin position="59"/>
        <end position="89"/>
    </location>
</feature>
<dbReference type="Proteomes" id="UP000244811">
    <property type="component" value="Chromosome 4"/>
</dbReference>
<dbReference type="EMBL" id="CP056072">
    <property type="protein sequence ID" value="UKK02992.2"/>
    <property type="molecule type" value="Genomic_DNA"/>
</dbReference>
<organism evidence="3 4">
    <name type="scientific">Theileria orientalis</name>
    <dbReference type="NCBI Taxonomy" id="68886"/>
    <lineage>
        <taxon>Eukaryota</taxon>
        <taxon>Sar</taxon>
        <taxon>Alveolata</taxon>
        <taxon>Apicomplexa</taxon>
        <taxon>Aconoidasida</taxon>
        <taxon>Piroplasmida</taxon>
        <taxon>Theileriidae</taxon>
        <taxon>Theileria</taxon>
    </lineage>
</organism>
<evidence type="ECO:0000313" key="4">
    <source>
        <dbReference type="Proteomes" id="UP000244811"/>
    </source>
</evidence>
<evidence type="ECO:0000313" key="3">
    <source>
        <dbReference type="EMBL" id="UKK02992.2"/>
    </source>
</evidence>
<evidence type="ECO:0000256" key="2">
    <source>
        <dbReference type="SAM" id="MobiDB-lite"/>
    </source>
</evidence>
<evidence type="ECO:0000256" key="1">
    <source>
        <dbReference type="SAM" id="Coils"/>
    </source>
</evidence>
<dbReference type="AlphaFoldDB" id="A0A976MFH1"/>
<name>A0A976MFH1_THEOR</name>
<gene>
    <name evidence="3" type="ORF">MACK_003094</name>
</gene>
<reference evidence="3" key="1">
    <citation type="submission" date="2022-07" db="EMBL/GenBank/DDBJ databases">
        <title>Evaluation of T. orientalis genome assembly methods using nanopore sequencing and analysis of variation between genomes.</title>
        <authorList>
            <person name="Yam J."/>
            <person name="Micallef M.L."/>
            <person name="Liu M."/>
            <person name="Djordjevic S.P."/>
            <person name="Bogema D.R."/>
            <person name="Jenkins C."/>
        </authorList>
    </citation>
    <scope>NUCLEOTIDE SEQUENCE</scope>
    <source>
        <strain evidence="3">Goon Nure</strain>
    </source>
</reference>
<feature type="coiled-coil region" evidence="1">
    <location>
        <begin position="273"/>
        <end position="315"/>
    </location>
</feature>
<dbReference type="PANTHER" id="PTHR37027:SF2">
    <property type="entry name" value="CHROMOSOME UNDETERMINED SCAFFOLD_148, WHOLE GENOME SHOTGUN SEQUENCE"/>
    <property type="match status" value="1"/>
</dbReference>
<feature type="coiled-coil region" evidence="1">
    <location>
        <begin position="143"/>
        <end position="221"/>
    </location>
</feature>
<protein>
    <submittedName>
        <fullName evidence="3">Uncharacterized protein</fullName>
    </submittedName>
</protein>
<accession>A0A976MFH1</accession>
<proteinExistence type="predicted"/>
<dbReference type="PANTHER" id="PTHR37027">
    <property type="entry name" value="KDE4"/>
    <property type="match status" value="1"/>
</dbReference>
<dbReference type="InterPro" id="IPR038835">
    <property type="entry name" value="Giardin_beta-like"/>
</dbReference>
<sequence length="331" mass="39219">MDFKNDYKIYDFKFKKDENLENGCKLGMINLERMDTRLPDDDNPSSKIQLKKYLSQIKSMRNSKEPESNSYKYDTNTTFKPFEPPDTKPLKKEDRLKKLEESLSGIQTNAELKRTSILEEIYQKINKLENKITDSELFSVKRIETINKKIESLETSIDNLYKKHENVLNEKAEAIENICEEFHDSLSKEHENWVTGERNIMENVNQQINAMKDEISEMRKIKSHITSNFKLYTDIELPKFKEKIEKASTAIYTMEERVIKNTAEDLLTLANFIKEEDGKINDWKDKMKEAINKELKYLQMEIKKECEEREDTQKKLIILMEETVKRLESPL</sequence>
<feature type="compositionally biased region" description="Polar residues" evidence="2">
    <location>
        <begin position="68"/>
        <end position="79"/>
    </location>
</feature>